<dbReference type="Proteomes" id="UP001352223">
    <property type="component" value="Unassembled WGS sequence"/>
</dbReference>
<dbReference type="InterPro" id="IPR036457">
    <property type="entry name" value="PPM-type-like_dom_sf"/>
</dbReference>
<dbReference type="EMBL" id="JAOZYB010000296">
    <property type="protein sequence ID" value="MEB3963884.1"/>
    <property type="molecule type" value="Genomic_DNA"/>
</dbReference>
<dbReference type="PANTHER" id="PTHR43156:SF2">
    <property type="entry name" value="STAGE II SPORULATION PROTEIN E"/>
    <property type="match status" value="1"/>
</dbReference>
<accession>A0ABU6CGP4</accession>
<dbReference type="PANTHER" id="PTHR43156">
    <property type="entry name" value="STAGE II SPORULATION PROTEIN E-RELATED"/>
    <property type="match status" value="1"/>
</dbReference>
<evidence type="ECO:0000313" key="4">
    <source>
        <dbReference type="EMBL" id="MEB3963884.1"/>
    </source>
</evidence>
<evidence type="ECO:0000256" key="1">
    <source>
        <dbReference type="ARBA" id="ARBA00022801"/>
    </source>
</evidence>
<protein>
    <submittedName>
        <fullName evidence="4">SpoIIE family protein phosphatase</fullName>
    </submittedName>
</protein>
<dbReference type="Pfam" id="PF00072">
    <property type="entry name" value="Response_reg"/>
    <property type="match status" value="1"/>
</dbReference>
<dbReference type="PROSITE" id="PS50110">
    <property type="entry name" value="RESPONSE_REGULATORY"/>
    <property type="match status" value="1"/>
</dbReference>
<dbReference type="InterPro" id="IPR052016">
    <property type="entry name" value="Bact_Sigma-Reg"/>
</dbReference>
<dbReference type="SUPFAM" id="SSF81606">
    <property type="entry name" value="PP2C-like"/>
    <property type="match status" value="1"/>
</dbReference>
<dbReference type="CDD" id="cd00156">
    <property type="entry name" value="REC"/>
    <property type="match status" value="1"/>
</dbReference>
<gene>
    <name evidence="4" type="ORF">OKJ48_27135</name>
</gene>
<evidence type="ECO:0000256" key="2">
    <source>
        <dbReference type="PROSITE-ProRule" id="PRU00169"/>
    </source>
</evidence>
<keyword evidence="1" id="KW-0378">Hydrolase</keyword>
<dbReference type="Pfam" id="PF07228">
    <property type="entry name" value="SpoIIE"/>
    <property type="match status" value="1"/>
</dbReference>
<dbReference type="Gene3D" id="3.40.50.2300">
    <property type="match status" value="1"/>
</dbReference>
<dbReference type="SMART" id="SM00448">
    <property type="entry name" value="REC"/>
    <property type="match status" value="1"/>
</dbReference>
<reference evidence="4 5" key="1">
    <citation type="submission" date="2022-10" db="EMBL/GenBank/DDBJ databases">
        <authorList>
            <person name="Xie J."/>
            <person name="Shen N."/>
        </authorList>
    </citation>
    <scope>NUCLEOTIDE SEQUENCE [LARGE SCALE GENOMIC DNA]</scope>
    <source>
        <strain evidence="4 5">DSM 41681</strain>
    </source>
</reference>
<proteinExistence type="predicted"/>
<dbReference type="InterPro" id="IPR001932">
    <property type="entry name" value="PPM-type_phosphatase-like_dom"/>
</dbReference>
<evidence type="ECO:0000313" key="5">
    <source>
        <dbReference type="Proteomes" id="UP001352223"/>
    </source>
</evidence>
<name>A0ABU6CGP4_9ACTN</name>
<dbReference type="InterPro" id="IPR011006">
    <property type="entry name" value="CheY-like_superfamily"/>
</dbReference>
<dbReference type="SUPFAM" id="SSF52172">
    <property type="entry name" value="CheY-like"/>
    <property type="match status" value="1"/>
</dbReference>
<dbReference type="SMART" id="SM00331">
    <property type="entry name" value="PP2C_SIG"/>
    <property type="match status" value="1"/>
</dbReference>
<sequence>MSTLGPEQNVRIVLVEDDDGDALLVEELLIDTGLRHAVIRCSSLAAVRAEPTIHAADCILLDLHLPDASGIGAVAAVQEIAPDAAIIVLTGLAESQAGTEAVAAGAQDYLVKGQVAPDLLHRAVRYAVHRKQAERTSADIRAGQLRAEENARLERGLLPQPMISASSIRATSRYLPGRERALLGGDFLDVVQTPDGQLHAIVGDVSGHGPDAAALGVCLRIAWRSLTLGGHRAQDLLLLLERMLVAERPQSDLFATVTLACLDPADGRATLYLAGHHPPLLTTAGRTHQVSARHGIALGIAPGHANWHASELTLPDRGALMIYTDGLVEGHEGDEPQRLGVEGLIRLMDRIPADDTDTHLDELITQVRALNADRHTDDLAILRLEWNGFGALTGLISASGHVLSHEKGR</sequence>
<keyword evidence="2" id="KW-0597">Phosphoprotein</keyword>
<comment type="caution">
    <text evidence="4">The sequence shown here is derived from an EMBL/GenBank/DDBJ whole genome shotgun (WGS) entry which is preliminary data.</text>
</comment>
<organism evidence="4 5">
    <name type="scientific">Streptomyces kunmingensis</name>
    <dbReference type="NCBI Taxonomy" id="68225"/>
    <lineage>
        <taxon>Bacteria</taxon>
        <taxon>Bacillati</taxon>
        <taxon>Actinomycetota</taxon>
        <taxon>Actinomycetes</taxon>
        <taxon>Kitasatosporales</taxon>
        <taxon>Streptomycetaceae</taxon>
        <taxon>Streptomyces</taxon>
    </lineage>
</organism>
<keyword evidence="5" id="KW-1185">Reference proteome</keyword>
<feature type="modified residue" description="4-aspartylphosphate" evidence="2">
    <location>
        <position position="62"/>
    </location>
</feature>
<dbReference type="InterPro" id="IPR001789">
    <property type="entry name" value="Sig_transdc_resp-reg_receiver"/>
</dbReference>
<dbReference type="RefSeq" id="WP_324771607.1">
    <property type="nucleotide sequence ID" value="NZ_BAAATS010000005.1"/>
</dbReference>
<dbReference type="Gene3D" id="3.60.40.10">
    <property type="entry name" value="PPM-type phosphatase domain"/>
    <property type="match status" value="1"/>
</dbReference>
<feature type="domain" description="Response regulatory" evidence="3">
    <location>
        <begin position="11"/>
        <end position="127"/>
    </location>
</feature>
<evidence type="ECO:0000259" key="3">
    <source>
        <dbReference type="PROSITE" id="PS50110"/>
    </source>
</evidence>